<evidence type="ECO:0000313" key="3">
    <source>
        <dbReference type="Proteomes" id="UP000289207"/>
    </source>
</evidence>
<dbReference type="KEGG" id="vg:55011428"/>
<reference evidence="2" key="1">
    <citation type="journal article" date="2018" name="Res. Microbiol.">
        <title>Extremely halophilic pleomorphic archaeal virus HRPV9 extends the diversity of pleolipoviruses with integrases.</title>
        <authorList>
            <person name="Atanasova N.S."/>
            <person name="Demina T.A."/>
            <person name="Krishnam Rajan Shanthi S.N."/>
            <person name="Oksanen H.M."/>
            <person name="Bamford D.H."/>
        </authorList>
    </citation>
    <scope>NUCLEOTIDE SEQUENCE [LARGE SCALE GENOMIC DNA]</scope>
    <source>
        <strain evidence="2">B2-2/SS5-4</strain>
    </source>
</reference>
<evidence type="ECO:0000259" key="1">
    <source>
        <dbReference type="SMART" id="SM00966"/>
    </source>
</evidence>
<protein>
    <recommendedName>
        <fullName evidence="1">SpoVT-AbrB domain-containing protein</fullName>
    </recommendedName>
</protein>
<evidence type="ECO:0000313" key="2">
    <source>
        <dbReference type="EMBL" id="AVP39965.1"/>
    </source>
</evidence>
<sequence>MDDTVDLSQTRKVRESGSSVAVTIPPAVVEKSGIEPGEQVLFTCEEDGGVTMIPWSEDDIRDAME</sequence>
<dbReference type="Gene3D" id="2.10.260.10">
    <property type="match status" value="1"/>
</dbReference>
<dbReference type="Proteomes" id="UP000289207">
    <property type="component" value="Segment"/>
</dbReference>
<dbReference type="SMART" id="SM00966">
    <property type="entry name" value="SpoVT_AbrB"/>
    <property type="match status" value="1"/>
</dbReference>
<dbReference type="EMBL" id="KY965934">
    <property type="protein sequence ID" value="AVP39965.1"/>
    <property type="molecule type" value="Genomic_DNA"/>
</dbReference>
<name>A0A3S7I7I0_9VIRU</name>
<dbReference type="GeneID" id="55011428"/>
<keyword evidence="3" id="KW-1185">Reference proteome</keyword>
<dbReference type="SUPFAM" id="SSF89447">
    <property type="entry name" value="AbrB/MazE/MraZ-like"/>
    <property type="match status" value="1"/>
</dbReference>
<organism evidence="2">
    <name type="scientific">Halorubrum pleomorphic virus 9</name>
    <dbReference type="NCBI Taxonomy" id="2126525"/>
    <lineage>
        <taxon>Viruses</taxon>
        <taxon>Monodnaviria</taxon>
        <taxon>Trapavirae</taxon>
        <taxon>Saleviricota</taxon>
        <taxon>Huolimaviricetes</taxon>
        <taxon>Haloruvirales</taxon>
        <taxon>Pleolipoviridae</taxon>
        <taxon>Betapleolipovirus</taxon>
        <taxon>Betapleolipovirus flexibile</taxon>
        <taxon>Betapleolipovirus HRPV9</taxon>
    </lineage>
</organism>
<feature type="domain" description="SpoVT-AbrB" evidence="1">
    <location>
        <begin position="14"/>
        <end position="60"/>
    </location>
</feature>
<dbReference type="InterPro" id="IPR037914">
    <property type="entry name" value="SpoVT-AbrB_sf"/>
</dbReference>
<proteinExistence type="predicted"/>
<dbReference type="Pfam" id="PF04014">
    <property type="entry name" value="MazE_antitoxin"/>
    <property type="match status" value="1"/>
</dbReference>
<dbReference type="RefSeq" id="YP_009819998.1">
    <property type="nucleotide sequence ID" value="NC_048160.1"/>
</dbReference>
<dbReference type="GO" id="GO:0003677">
    <property type="term" value="F:DNA binding"/>
    <property type="evidence" value="ECO:0007669"/>
    <property type="project" value="InterPro"/>
</dbReference>
<dbReference type="InterPro" id="IPR007159">
    <property type="entry name" value="SpoVT-AbrB_dom"/>
</dbReference>
<accession>A0A3S7I7I0</accession>